<evidence type="ECO:0000256" key="1">
    <source>
        <dbReference type="SAM" id="Coils"/>
    </source>
</evidence>
<accession>A0A1C3ECS8</accession>
<evidence type="ECO:0008006" key="6">
    <source>
        <dbReference type="Google" id="ProtNLM"/>
    </source>
</evidence>
<evidence type="ECO:0000313" key="5">
    <source>
        <dbReference type="Proteomes" id="UP000094828"/>
    </source>
</evidence>
<keyword evidence="1" id="KW-0175">Coiled coil</keyword>
<evidence type="ECO:0000256" key="2">
    <source>
        <dbReference type="SAM" id="MobiDB-lite"/>
    </source>
</evidence>
<feature type="transmembrane region" description="Helical" evidence="3">
    <location>
        <begin position="7"/>
        <end position="30"/>
    </location>
</feature>
<keyword evidence="3" id="KW-1133">Transmembrane helix</keyword>
<dbReference type="RefSeq" id="WP_068848007.1">
    <property type="nucleotide sequence ID" value="NZ_LYDR01000093.1"/>
</dbReference>
<evidence type="ECO:0000313" key="4">
    <source>
        <dbReference type="EMBL" id="ODA31056.1"/>
    </source>
</evidence>
<feature type="compositionally biased region" description="Polar residues" evidence="2">
    <location>
        <begin position="472"/>
        <end position="481"/>
    </location>
</feature>
<dbReference type="EMBL" id="LYDR01000093">
    <property type="protein sequence ID" value="ODA31056.1"/>
    <property type="molecule type" value="Genomic_DNA"/>
</dbReference>
<protein>
    <recommendedName>
        <fullName evidence="6">BRCT domain-containing protein</fullName>
    </recommendedName>
</protein>
<feature type="coiled-coil region" evidence="1">
    <location>
        <begin position="112"/>
        <end position="203"/>
    </location>
</feature>
<evidence type="ECO:0000256" key="3">
    <source>
        <dbReference type="SAM" id="Phobius"/>
    </source>
</evidence>
<organism evidence="4 5">
    <name type="scientific">Planctopirus hydrillae</name>
    <dbReference type="NCBI Taxonomy" id="1841610"/>
    <lineage>
        <taxon>Bacteria</taxon>
        <taxon>Pseudomonadati</taxon>
        <taxon>Planctomycetota</taxon>
        <taxon>Planctomycetia</taxon>
        <taxon>Planctomycetales</taxon>
        <taxon>Planctomycetaceae</taxon>
        <taxon>Planctopirus</taxon>
    </lineage>
</organism>
<keyword evidence="3" id="KW-0472">Membrane</keyword>
<keyword evidence="3" id="KW-0812">Transmembrane</keyword>
<dbReference type="Proteomes" id="UP000094828">
    <property type="component" value="Unassembled WGS sequence"/>
</dbReference>
<gene>
    <name evidence="4" type="ORF">A6X21_22970</name>
</gene>
<dbReference type="OrthoDB" id="230112at2"/>
<feature type="region of interest" description="Disordered" evidence="2">
    <location>
        <begin position="458"/>
        <end position="505"/>
    </location>
</feature>
<keyword evidence="5" id="KW-1185">Reference proteome</keyword>
<comment type="caution">
    <text evidence="4">The sequence shown here is derived from an EMBL/GenBank/DDBJ whole genome shotgun (WGS) entry which is preliminary data.</text>
</comment>
<proteinExistence type="predicted"/>
<feature type="compositionally biased region" description="Polar residues" evidence="2">
    <location>
        <begin position="491"/>
        <end position="505"/>
    </location>
</feature>
<reference evidence="4 5" key="1">
    <citation type="submission" date="2016-05" db="EMBL/GenBank/DDBJ databases">
        <title>Genomic and physiological characterization of Planctopirus sp. isolated from fresh water lake.</title>
        <authorList>
            <person name="Subhash Y."/>
            <person name="Ramana C."/>
        </authorList>
    </citation>
    <scope>NUCLEOTIDE SEQUENCE [LARGE SCALE GENOMIC DNA]</scope>
    <source>
        <strain evidence="4 5">JC280</strain>
    </source>
</reference>
<dbReference type="STRING" id="1841610.A6X21_22970"/>
<sequence>MAEKQSPAVVGSLIFFVMLSIILGVTTYMFHSNWSTDQAKTAAAETKARQSDSAFKKVENDLIELKKLVGLDLAEVVDPANPNNPQTVAGKMREEMRNLGGSLAQPTFLATLQKLRQELDTTAADRDQITANLNKLQADLLALQKAYQDRSDQNDQKRLVAETQLRNKIDEVAETVNAKNNEINRLRNDYNQIQVEMDTVKDQAARDITKRDNQIRNLNIINRNLADEVDKVTQISFEIPDGKITRIDNNTRLVWINLGETDLLKVRTTFSVYNKDNYGVGRGKEDVKGKIEVTRIVGPHLAEARIVDEDLYRPIAPGDLIYTPLWSPGRPEAFAFIGGIDIDNDKRNDRDLLREVLTSVGASIAAEVDDNGERTGGPITEKIKFLVIGDIPDVATASADDERARFEKIAEHLKDMRNEARTYGVRIVSLSDFIAYVGYKPKRRLFTPGDDRPYTLKAGAASASTADPLGERSSTGNTSGAFQGERRLPPRTSTGQTSGAFGSKP</sequence>
<name>A0A1C3ECS8_9PLAN</name>
<dbReference type="AlphaFoldDB" id="A0A1C3ECS8"/>